<dbReference type="AlphaFoldDB" id="A0A179GD80"/>
<organism evidence="1 2">
    <name type="scientific">Purpureocillium lilacinum</name>
    <name type="common">Paecilomyces lilacinus</name>
    <dbReference type="NCBI Taxonomy" id="33203"/>
    <lineage>
        <taxon>Eukaryota</taxon>
        <taxon>Fungi</taxon>
        <taxon>Dikarya</taxon>
        <taxon>Ascomycota</taxon>
        <taxon>Pezizomycotina</taxon>
        <taxon>Sordariomycetes</taxon>
        <taxon>Hypocreomycetidae</taxon>
        <taxon>Hypocreales</taxon>
        <taxon>Ophiocordycipitaceae</taxon>
        <taxon>Purpureocillium</taxon>
    </lineage>
</organism>
<name>A0A179GD80_PURLI</name>
<evidence type="ECO:0000313" key="1">
    <source>
        <dbReference type="EMBL" id="OAQ75742.1"/>
    </source>
</evidence>
<sequence length="152" mass="16877">MLLDSPTHRCFCRLDRALAACFVPHSVAYLPDQRLNSELVDQCLHGRGMAVFNQRHKHFVSGTVSIQTTEDLHQGPPPFSLHRICKLSGASHLTAARRCFYEATELPAQGDHRQCPRALQYLAVPVLSASRASATASPKCPTANMTKNRRQN</sequence>
<gene>
    <name evidence="1" type="ORF">VFPFJ_10731</name>
</gene>
<proteinExistence type="predicted"/>
<accession>A0A179GD80</accession>
<evidence type="ECO:0000313" key="2">
    <source>
        <dbReference type="Proteomes" id="UP000078340"/>
    </source>
</evidence>
<comment type="caution">
    <text evidence="1">The sequence shown here is derived from an EMBL/GenBank/DDBJ whole genome shotgun (WGS) entry which is preliminary data.</text>
</comment>
<protein>
    <submittedName>
        <fullName evidence="1">Uncharacterized protein</fullName>
    </submittedName>
</protein>
<reference evidence="1 2" key="1">
    <citation type="submission" date="2016-02" db="EMBL/GenBank/DDBJ databases">
        <title>Biosynthesis of antibiotic leucinostatins and their inhibition on Phytophthora in bio-control Purpureocillium lilacinum.</title>
        <authorList>
            <person name="Wang G."/>
            <person name="Liu Z."/>
            <person name="Lin R."/>
            <person name="Li E."/>
            <person name="Mao Z."/>
            <person name="Ling J."/>
            <person name="Yin W."/>
            <person name="Xie B."/>
        </authorList>
    </citation>
    <scope>NUCLEOTIDE SEQUENCE [LARGE SCALE GENOMIC DNA]</scope>
    <source>
        <strain evidence="1">PLFJ-1</strain>
    </source>
</reference>
<dbReference type="Proteomes" id="UP000078340">
    <property type="component" value="Unassembled WGS sequence"/>
</dbReference>
<dbReference type="EMBL" id="LSBI01000016">
    <property type="protein sequence ID" value="OAQ75742.1"/>
    <property type="molecule type" value="Genomic_DNA"/>
</dbReference>